<feature type="domain" description="HTH LytTR-type" evidence="5">
    <location>
        <begin position="132"/>
        <end position="231"/>
    </location>
</feature>
<evidence type="ECO:0000313" key="6">
    <source>
        <dbReference type="EMBL" id="CEQ03569.1"/>
    </source>
</evidence>
<evidence type="ECO:0000256" key="2">
    <source>
        <dbReference type="ARBA" id="ARBA00024867"/>
    </source>
</evidence>
<dbReference type="GO" id="GO:0000156">
    <property type="term" value="F:phosphorelay response regulator activity"/>
    <property type="evidence" value="ECO:0007669"/>
    <property type="project" value="InterPro"/>
</dbReference>
<dbReference type="InterPro" id="IPR007492">
    <property type="entry name" value="LytTR_DNA-bd_dom"/>
</dbReference>
<dbReference type="RefSeq" id="WP_055341864.1">
    <property type="nucleotide sequence ID" value="NZ_CDNI01000003.1"/>
</dbReference>
<dbReference type="PANTHER" id="PTHR37299:SF1">
    <property type="entry name" value="STAGE 0 SPORULATION PROTEIN A HOMOLOG"/>
    <property type="match status" value="1"/>
</dbReference>
<dbReference type="SMART" id="SM00850">
    <property type="entry name" value="LytTR"/>
    <property type="match status" value="1"/>
</dbReference>
<protein>
    <recommendedName>
        <fullName evidence="1">Stage 0 sporulation protein A homolog</fullName>
    </recommendedName>
</protein>
<dbReference type="Gene3D" id="3.40.50.2300">
    <property type="match status" value="1"/>
</dbReference>
<dbReference type="SUPFAM" id="SSF52172">
    <property type="entry name" value="CheY-like"/>
    <property type="match status" value="1"/>
</dbReference>
<evidence type="ECO:0000259" key="4">
    <source>
        <dbReference type="PROSITE" id="PS50110"/>
    </source>
</evidence>
<dbReference type="Gene3D" id="2.40.50.1020">
    <property type="entry name" value="LytTr DNA-binding domain"/>
    <property type="match status" value="1"/>
</dbReference>
<dbReference type="SMART" id="SM00448">
    <property type="entry name" value="REC"/>
    <property type="match status" value="1"/>
</dbReference>
<evidence type="ECO:0000313" key="7">
    <source>
        <dbReference type="Proteomes" id="UP000049127"/>
    </source>
</evidence>
<dbReference type="PROSITE" id="PS50110">
    <property type="entry name" value="RESPONSE_REGULATORY"/>
    <property type="match status" value="1"/>
</dbReference>
<evidence type="ECO:0000256" key="3">
    <source>
        <dbReference type="PROSITE-ProRule" id="PRU00169"/>
    </source>
</evidence>
<evidence type="ECO:0000256" key="1">
    <source>
        <dbReference type="ARBA" id="ARBA00018672"/>
    </source>
</evidence>
<dbReference type="Proteomes" id="UP000049127">
    <property type="component" value="Unassembled WGS sequence"/>
</dbReference>
<keyword evidence="3" id="KW-0597">Phosphoprotein</keyword>
<name>A0A0C7R615_PARSO</name>
<dbReference type="OrthoDB" id="1756867at2"/>
<accession>A0A0C7R615</accession>
<reference evidence="6 7" key="1">
    <citation type="submission" date="2015-01" db="EMBL/GenBank/DDBJ databases">
        <authorList>
            <person name="Aslett A.Martin."/>
            <person name="De Silva Nishadi"/>
        </authorList>
    </citation>
    <scope>NUCLEOTIDE SEQUENCE [LARGE SCALE GENOMIC DNA]</scope>
    <source>
        <strain evidence="6 7">R28058</strain>
    </source>
</reference>
<evidence type="ECO:0000259" key="5">
    <source>
        <dbReference type="PROSITE" id="PS50930"/>
    </source>
</evidence>
<dbReference type="PANTHER" id="PTHR37299">
    <property type="entry name" value="TRANSCRIPTIONAL REGULATOR-RELATED"/>
    <property type="match status" value="1"/>
</dbReference>
<dbReference type="EMBL" id="CEKZ01000003">
    <property type="protein sequence ID" value="CEQ03569.1"/>
    <property type="molecule type" value="Genomic_DNA"/>
</dbReference>
<dbReference type="PROSITE" id="PS50930">
    <property type="entry name" value="HTH_LYTTR"/>
    <property type="match status" value="1"/>
</dbReference>
<dbReference type="InterPro" id="IPR001789">
    <property type="entry name" value="Sig_transdc_resp-reg_receiver"/>
</dbReference>
<dbReference type="InterPro" id="IPR011006">
    <property type="entry name" value="CheY-like_superfamily"/>
</dbReference>
<dbReference type="AlphaFoldDB" id="A0A0C7R615"/>
<feature type="domain" description="Response regulatory" evidence="4">
    <location>
        <begin position="3"/>
        <end position="121"/>
    </location>
</feature>
<comment type="function">
    <text evidence="2">May play the central regulatory role in sporulation. It may be an element of the effector pathway responsible for the activation of sporulation genes in response to nutritional stress. Spo0A may act in concert with spo0H (a sigma factor) to control the expression of some genes that are critical to the sporulation process.</text>
</comment>
<dbReference type="Pfam" id="PF00072">
    <property type="entry name" value="Response_reg"/>
    <property type="match status" value="1"/>
</dbReference>
<dbReference type="Pfam" id="PF04397">
    <property type="entry name" value="LytTR"/>
    <property type="match status" value="1"/>
</dbReference>
<organism evidence="6 7">
    <name type="scientific">Paraclostridium sordellii</name>
    <name type="common">Clostridium sordellii</name>
    <dbReference type="NCBI Taxonomy" id="1505"/>
    <lineage>
        <taxon>Bacteria</taxon>
        <taxon>Bacillati</taxon>
        <taxon>Bacillota</taxon>
        <taxon>Clostridia</taxon>
        <taxon>Peptostreptococcales</taxon>
        <taxon>Peptostreptococcaceae</taxon>
        <taxon>Paraclostridium</taxon>
    </lineage>
</organism>
<dbReference type="InterPro" id="IPR046947">
    <property type="entry name" value="LytR-like"/>
</dbReference>
<gene>
    <name evidence="6" type="primary">rgbR_2</name>
    <name evidence="6" type="ORF">R28058_13021</name>
</gene>
<sequence>MLNIVICEDEIEQQEILKDYLEQILNEINSKYEILIFNSGEELFKNYPDNIDIFLLDIQMDGLNGMEVARKIRQIDKKEVEIIFTTSLIEYIQEGYEVRAYRYLLKPIKLEDLKKHIISCIEELNKNKESYIAVNEKNNTCKVKISEITYIEIQKREMTIHTINEDYTINSSMSKLENELSKYNFYRCHKSFMVNIDFIKNIKQYIAILDNKEEVPISRYRFKETKSRFLSSLGRIL</sequence>
<dbReference type="GO" id="GO:0003677">
    <property type="term" value="F:DNA binding"/>
    <property type="evidence" value="ECO:0007669"/>
    <property type="project" value="InterPro"/>
</dbReference>
<feature type="modified residue" description="4-aspartylphosphate" evidence="3">
    <location>
        <position position="57"/>
    </location>
</feature>
<proteinExistence type="predicted"/>